<sequence length="438" mass="47157">MSSRHSYLPPQAMANLAQLEAVSRDFSAAIESLTAYYRNERIDSPSAPGARLPQLIPTGAVSEAHRARESVLASLTKLQVMLAGPTDLLQNLAWQTQLLACIQWLGDFQVPACIPLDGRALIKNVSTLIGVPESQLCRVIRMATTGGFMQEPQPGYVSHSELSAAFVAKPSYLDAAMFLAETGVPAALDMATATKQYSDSAERKDGVPSSSVFATASEAQLPRLHRQRQAYLRYGTGHVCDTATDVLTCLDGIRLTNGSAVGAQSTERVIALANQYPSLHFTVQLQSSKYDKCRTPNPRITISHRQPGSPQPILNAAVYILNFPFPAPGSPYTSFATQVTAELRAHLPALKLNRSATLVLTAPSLSDSAEGVTLTRIHNLSLQQLAMQPQLGKSEVLDLLNGVNDGEGRLALVNQVRSVGKYGVVALEVKYQPHAFVG</sequence>
<dbReference type="PANTHER" id="PTHR43712">
    <property type="entry name" value="PUTATIVE (AFU_ORTHOLOGUE AFUA_4G14580)-RELATED"/>
    <property type="match status" value="1"/>
</dbReference>
<reference evidence="1" key="1">
    <citation type="submission" date="2021-07" db="EMBL/GenBank/DDBJ databases">
        <authorList>
            <person name="Branca A.L. A."/>
        </authorList>
    </citation>
    <scope>NUCLEOTIDE SEQUENCE</scope>
</reference>
<dbReference type="EMBL" id="CAJVRC010000863">
    <property type="protein sequence ID" value="CAG8897939.1"/>
    <property type="molecule type" value="Genomic_DNA"/>
</dbReference>
<gene>
    <name evidence="1" type="ORF">PEGY_LOCUS4819</name>
</gene>
<accession>A0A9W4K945</accession>
<dbReference type="SUPFAM" id="SSF46785">
    <property type="entry name" value="Winged helix' DNA-binding domain"/>
    <property type="match status" value="1"/>
</dbReference>
<dbReference type="PANTHER" id="PTHR43712:SF15">
    <property type="entry name" value="MONODICTYPHENONE CLUSTER TRANSCRIPTIONAL COACTIVATOR MDPA"/>
    <property type="match status" value="1"/>
</dbReference>
<name>A0A9W4K945_9EURO</name>
<proteinExistence type="predicted"/>
<dbReference type="AlphaFoldDB" id="A0A9W4K945"/>
<dbReference type="Proteomes" id="UP001154252">
    <property type="component" value="Unassembled WGS sequence"/>
</dbReference>
<protein>
    <submittedName>
        <fullName evidence="1">Uncharacterized protein</fullName>
    </submittedName>
</protein>
<organism evidence="1 2">
    <name type="scientific">Penicillium egyptiacum</name>
    <dbReference type="NCBI Taxonomy" id="1303716"/>
    <lineage>
        <taxon>Eukaryota</taxon>
        <taxon>Fungi</taxon>
        <taxon>Dikarya</taxon>
        <taxon>Ascomycota</taxon>
        <taxon>Pezizomycotina</taxon>
        <taxon>Eurotiomycetes</taxon>
        <taxon>Eurotiomycetidae</taxon>
        <taxon>Eurotiales</taxon>
        <taxon>Aspergillaceae</taxon>
        <taxon>Penicillium</taxon>
    </lineage>
</organism>
<comment type="caution">
    <text evidence="1">The sequence shown here is derived from an EMBL/GenBank/DDBJ whole genome shotgun (WGS) entry which is preliminary data.</text>
</comment>
<evidence type="ECO:0000313" key="1">
    <source>
        <dbReference type="EMBL" id="CAG8897939.1"/>
    </source>
</evidence>
<dbReference type="OrthoDB" id="1606438at2759"/>
<keyword evidence="2" id="KW-1185">Reference proteome</keyword>
<dbReference type="InterPro" id="IPR036390">
    <property type="entry name" value="WH_DNA-bd_sf"/>
</dbReference>
<evidence type="ECO:0000313" key="2">
    <source>
        <dbReference type="Proteomes" id="UP001154252"/>
    </source>
</evidence>